<dbReference type="Pfam" id="PF13855">
    <property type="entry name" value="LRR_8"/>
    <property type="match status" value="1"/>
</dbReference>
<dbReference type="SMART" id="SM00364">
    <property type="entry name" value="LRR_BAC"/>
    <property type="match status" value="5"/>
</dbReference>
<evidence type="ECO:0000256" key="1">
    <source>
        <dbReference type="ARBA" id="ARBA00022614"/>
    </source>
</evidence>
<feature type="chain" id="PRO_5004221314" evidence="6">
    <location>
        <begin position="25"/>
        <end position="348"/>
    </location>
</feature>
<dbReference type="PANTHER" id="PTHR24369:SF211">
    <property type="entry name" value="LEUCINE-RICH REPEAT-CONTAINING PROTEIN 15-LIKE"/>
    <property type="match status" value="1"/>
</dbReference>
<accession>Q32QV7</accession>
<dbReference type="SMART" id="SM00365">
    <property type="entry name" value="LRR_SD22"/>
    <property type="match status" value="4"/>
</dbReference>
<dbReference type="FunFam" id="3.80.10.10:FF:000770">
    <property type="entry name" value="Uncharacterized protein"/>
    <property type="match status" value="1"/>
</dbReference>
<keyword evidence="5" id="KW-0472">Membrane</keyword>
<feature type="signal peptide" evidence="6">
    <location>
        <begin position="1"/>
        <end position="24"/>
    </location>
</feature>
<dbReference type="SMART" id="SM00369">
    <property type="entry name" value="LRR_TYP"/>
    <property type="match status" value="6"/>
</dbReference>
<dbReference type="InterPro" id="IPR050541">
    <property type="entry name" value="LRR_TM_domain-containing"/>
</dbReference>
<keyword evidence="4" id="KW-0325">Glycoprotein</keyword>
<proteinExistence type="evidence at transcript level"/>
<keyword evidence="3" id="KW-0677">Repeat</keyword>
<dbReference type="AlphaFoldDB" id="Q32QV7"/>
<gene>
    <name evidence="7" type="primary">VLRA</name>
</gene>
<evidence type="ECO:0000313" key="7">
    <source>
        <dbReference type="EMBL" id="ABB21108.1"/>
    </source>
</evidence>
<organism evidence="7">
    <name type="scientific">Eptatretus stoutii</name>
    <name type="common">Pacific hagfish</name>
    <dbReference type="NCBI Taxonomy" id="7765"/>
    <lineage>
        <taxon>Eukaryota</taxon>
        <taxon>Metazoa</taxon>
        <taxon>Chordata</taxon>
        <taxon>Craniata</taxon>
        <taxon>Vertebrata</taxon>
        <taxon>Cyclostomata</taxon>
        <taxon>Myxini</taxon>
        <taxon>Myxiniformes</taxon>
        <taxon>Myxinidae</taxon>
        <taxon>Eptatretinae</taxon>
        <taxon>Eptatretus</taxon>
    </lineage>
</organism>
<evidence type="ECO:0000256" key="2">
    <source>
        <dbReference type="ARBA" id="ARBA00022729"/>
    </source>
</evidence>
<sequence>MMGPVLAACLLIILSTAWISQANGATCKKDGGVCTCNDNTKSVDCSSKGLTAIPSNIPTDTDRLELDYNKLSSLPNKAFHNLNKLTFLSLGTNQLQTLPPGVFDHLVELDELHLNYNQLKSLPSGIFDKLTKITYLDLQNNKLQSLPHGVFDKLTELKTLYLNNNQLQSLPKGVFDKLTELKELSLQINQLRRVPEGAFDFLSSISNVQLYGNPWDCTCNEHLYMAKWLKKKQDEGLGGVDTAGCGEGGKAVLDVTEEEAAEDCVYPNNTTAIPTTIITTLASSNDDDIPELPVPQENFQKFLGYQEPDHLPTQPQRLMSISGYLGLMMSLVLTSAAILYVIHFLKKA</sequence>
<feature type="transmembrane region" description="Helical" evidence="5">
    <location>
        <begin position="321"/>
        <end position="342"/>
    </location>
</feature>
<dbReference type="PROSITE" id="PS51450">
    <property type="entry name" value="LRR"/>
    <property type="match status" value="3"/>
</dbReference>
<name>Q32QV7_EPTST</name>
<evidence type="ECO:0000256" key="5">
    <source>
        <dbReference type="SAM" id="Phobius"/>
    </source>
</evidence>
<keyword evidence="1" id="KW-0433">Leucine-rich repeat</keyword>
<dbReference type="PANTHER" id="PTHR24369">
    <property type="entry name" value="ANTIGEN BSP, PUTATIVE-RELATED"/>
    <property type="match status" value="1"/>
</dbReference>
<protein>
    <submittedName>
        <fullName evidence="7">Variable lymphocyte receptor A</fullName>
    </submittedName>
</protein>
<dbReference type="InterPro" id="IPR001611">
    <property type="entry name" value="Leu-rich_rpt"/>
</dbReference>
<dbReference type="GO" id="GO:0005886">
    <property type="term" value="C:plasma membrane"/>
    <property type="evidence" value="ECO:0007669"/>
    <property type="project" value="TreeGrafter"/>
</dbReference>
<keyword evidence="5" id="KW-0812">Transmembrane</keyword>
<dbReference type="InterPro" id="IPR032675">
    <property type="entry name" value="LRR_dom_sf"/>
</dbReference>
<dbReference type="Gene3D" id="3.80.10.10">
    <property type="entry name" value="Ribonuclease Inhibitor"/>
    <property type="match status" value="1"/>
</dbReference>
<evidence type="ECO:0000256" key="6">
    <source>
        <dbReference type="SAM" id="SignalP"/>
    </source>
</evidence>
<reference evidence="7" key="1">
    <citation type="journal article" date="2005" name="Proc. Natl. Acad. Sci. U.S.A.">
        <title>Variable lymphocyte receptors in hagfish.</title>
        <authorList>
            <person name="Pancer Z."/>
            <person name="Saha N.R."/>
            <person name="Kasamatsu J."/>
            <person name="Suzuki T."/>
            <person name="Amemiya C.T."/>
            <person name="Kasahara M."/>
            <person name="Cooper M.D."/>
        </authorList>
    </citation>
    <scope>NUCLEOTIDE SEQUENCE</scope>
</reference>
<evidence type="ECO:0000256" key="4">
    <source>
        <dbReference type="ARBA" id="ARBA00023180"/>
    </source>
</evidence>
<keyword evidence="5" id="KW-1133">Transmembrane helix</keyword>
<keyword evidence="7" id="KW-0675">Receptor</keyword>
<dbReference type="EMBL" id="AY964849">
    <property type="protein sequence ID" value="ABB21108.1"/>
    <property type="molecule type" value="mRNA"/>
</dbReference>
<dbReference type="SUPFAM" id="SSF52058">
    <property type="entry name" value="L domain-like"/>
    <property type="match status" value="1"/>
</dbReference>
<dbReference type="InterPro" id="IPR003591">
    <property type="entry name" value="Leu-rich_rpt_typical-subtyp"/>
</dbReference>
<evidence type="ECO:0000256" key="3">
    <source>
        <dbReference type="ARBA" id="ARBA00022737"/>
    </source>
</evidence>
<keyword evidence="2 6" id="KW-0732">Signal</keyword>